<keyword evidence="3" id="KW-0560">Oxidoreductase</keyword>
<dbReference type="GeneID" id="38120611"/>
<evidence type="ECO:0000313" key="4">
    <source>
        <dbReference type="EMBL" id="RDW63130.1"/>
    </source>
</evidence>
<protein>
    <submittedName>
        <fullName evidence="4">Uncharacterized protein</fullName>
    </submittedName>
</protein>
<dbReference type="RefSeq" id="XP_026599319.1">
    <property type="nucleotide sequence ID" value="XM_026752257.1"/>
</dbReference>
<evidence type="ECO:0000313" key="5">
    <source>
        <dbReference type="Proteomes" id="UP000256690"/>
    </source>
</evidence>
<reference evidence="4 5" key="1">
    <citation type="journal article" date="2018" name="IMA Fungus">
        <title>IMA Genome-F 9: Draft genome sequence of Annulohypoxylon stygium, Aspergillus mulundensis, Berkeleyomyces basicola (syn. Thielaviopsis basicola), Ceratocystis smalleyi, two Cercospora beticola strains, Coleophoma cylindrospora, Fusarium fracticaudum, Phialophora cf. hyalina, and Morchella septimelata.</title>
        <authorList>
            <person name="Wingfield B.D."/>
            <person name="Bills G.F."/>
            <person name="Dong Y."/>
            <person name="Huang W."/>
            <person name="Nel W.J."/>
            <person name="Swalarsk-Parry B.S."/>
            <person name="Vaghefi N."/>
            <person name="Wilken P.M."/>
            <person name="An Z."/>
            <person name="de Beer Z.W."/>
            <person name="De Vos L."/>
            <person name="Chen L."/>
            <person name="Duong T.A."/>
            <person name="Gao Y."/>
            <person name="Hammerbacher A."/>
            <person name="Kikkert J.R."/>
            <person name="Li Y."/>
            <person name="Li H."/>
            <person name="Li K."/>
            <person name="Li Q."/>
            <person name="Liu X."/>
            <person name="Ma X."/>
            <person name="Naidoo K."/>
            <person name="Pethybridge S.J."/>
            <person name="Sun J."/>
            <person name="Steenkamp E.T."/>
            <person name="van der Nest M.A."/>
            <person name="van Wyk S."/>
            <person name="Wingfield M.J."/>
            <person name="Xiong C."/>
            <person name="Yue Q."/>
            <person name="Zhang X."/>
        </authorList>
    </citation>
    <scope>NUCLEOTIDE SEQUENCE [LARGE SCALE GENOMIC DNA]</scope>
    <source>
        <strain evidence="4 5">DSM 5745</strain>
    </source>
</reference>
<comment type="caution">
    <text evidence="4">The sequence shown here is derived from an EMBL/GenBank/DDBJ whole genome shotgun (WGS) entry which is preliminary data.</text>
</comment>
<dbReference type="EMBL" id="PVWQ01000015">
    <property type="protein sequence ID" value="RDW63130.1"/>
    <property type="molecule type" value="Genomic_DNA"/>
</dbReference>
<keyword evidence="5" id="KW-1185">Reference proteome</keyword>
<dbReference type="InterPro" id="IPR002347">
    <property type="entry name" value="SDR_fam"/>
</dbReference>
<evidence type="ECO:0000256" key="3">
    <source>
        <dbReference type="ARBA" id="ARBA00023002"/>
    </source>
</evidence>
<dbReference type="GO" id="GO:0005737">
    <property type="term" value="C:cytoplasm"/>
    <property type="evidence" value="ECO:0007669"/>
    <property type="project" value="TreeGrafter"/>
</dbReference>
<dbReference type="InterPro" id="IPR051468">
    <property type="entry name" value="Fungal_SecMetab_SDRs"/>
</dbReference>
<dbReference type="InterPro" id="IPR036291">
    <property type="entry name" value="NAD(P)-bd_dom_sf"/>
</dbReference>
<dbReference type="Gene3D" id="3.40.50.720">
    <property type="entry name" value="NAD(P)-binding Rossmann-like Domain"/>
    <property type="match status" value="1"/>
</dbReference>
<organism evidence="4 5">
    <name type="scientific">Aspergillus mulundensis</name>
    <dbReference type="NCBI Taxonomy" id="1810919"/>
    <lineage>
        <taxon>Eukaryota</taxon>
        <taxon>Fungi</taxon>
        <taxon>Dikarya</taxon>
        <taxon>Ascomycota</taxon>
        <taxon>Pezizomycotina</taxon>
        <taxon>Eurotiomycetes</taxon>
        <taxon>Eurotiomycetidae</taxon>
        <taxon>Eurotiales</taxon>
        <taxon>Aspergillaceae</taxon>
        <taxon>Aspergillus</taxon>
        <taxon>Aspergillus subgen. Nidulantes</taxon>
    </lineage>
</organism>
<keyword evidence="2" id="KW-0521">NADP</keyword>
<gene>
    <name evidence="4" type="ORF">DSM5745_10241</name>
</gene>
<name>A0A3D8QNA2_9EURO</name>
<comment type="similarity">
    <text evidence="1">Belongs to the short-chain dehydrogenases/reductases (SDR) family.</text>
</comment>
<accession>A0A3D8QNA2</accession>
<dbReference type="SUPFAM" id="SSF51735">
    <property type="entry name" value="NAD(P)-binding Rossmann-fold domains"/>
    <property type="match status" value="1"/>
</dbReference>
<evidence type="ECO:0000256" key="1">
    <source>
        <dbReference type="ARBA" id="ARBA00006484"/>
    </source>
</evidence>
<dbReference type="OrthoDB" id="9876299at2759"/>
<dbReference type="PANTHER" id="PTHR43544:SF7">
    <property type="entry name" value="NADB-LER2"/>
    <property type="match status" value="1"/>
</dbReference>
<sequence length="226" mass="24125">MAAPTVVFISGVRQGIGRSLLERYLLLPNHIVIGTVRNPDTNSNLQALPTATGSRSLLVSIENANPDDYATALATITSEGINHIDVLIANARGSPPLKSIDDVPPEHLASAYAVNTSSALLYFQTFKPLLQAAAQPKWVSVSTAASSLALMGEIGTYVAPAYGASKAALNWLTLRVFGDKNPHTSTGGRHAYGGTFERLQSRLALDLRVDDSRSALRARTVLVKYI</sequence>
<dbReference type="PANTHER" id="PTHR43544">
    <property type="entry name" value="SHORT-CHAIN DEHYDROGENASE/REDUCTASE"/>
    <property type="match status" value="1"/>
</dbReference>
<dbReference type="Proteomes" id="UP000256690">
    <property type="component" value="Unassembled WGS sequence"/>
</dbReference>
<dbReference type="GO" id="GO:0016491">
    <property type="term" value="F:oxidoreductase activity"/>
    <property type="evidence" value="ECO:0007669"/>
    <property type="project" value="UniProtKB-KW"/>
</dbReference>
<evidence type="ECO:0000256" key="2">
    <source>
        <dbReference type="ARBA" id="ARBA00022857"/>
    </source>
</evidence>
<dbReference type="Pfam" id="PF00106">
    <property type="entry name" value="adh_short"/>
    <property type="match status" value="1"/>
</dbReference>
<dbReference type="AlphaFoldDB" id="A0A3D8QNA2"/>
<proteinExistence type="inferred from homology"/>
<dbReference type="PRINTS" id="PR00081">
    <property type="entry name" value="GDHRDH"/>
</dbReference>